<protein>
    <recommendedName>
        <fullName evidence="2">Lipopolysaccharide assembly protein B</fullName>
    </recommendedName>
</protein>
<proteinExistence type="predicted"/>
<dbReference type="Pfam" id="PF13174">
    <property type="entry name" value="TPR_6"/>
    <property type="match status" value="1"/>
</dbReference>
<dbReference type="PROSITE" id="PS50005">
    <property type="entry name" value="TPR"/>
    <property type="match status" value="1"/>
</dbReference>
<evidence type="ECO:0000313" key="1">
    <source>
        <dbReference type="EMBL" id="MPM61160.1"/>
    </source>
</evidence>
<sequence>MSAYQLGKFKEATDNFEASLLCSAHPLVGQVDTVIMYYAGLTANMSKDYDRAIKYFQMAIDKGYELKGDVFSYLAEAYKASGNIEKSKETLSAGFSKYPTSQPILVSLINAYIESKDDPKKVLEFIQKAQANEPTNASLHYAEGNVWKNLNEFDKAVACYKKSIEVDPKYYFGTFAIGAAYYDRAVEIQTKAAEETDDAKYELMVKDLEKHLEMAIQPFEQCYDTATDNEVKSVVAEYLKNIYFRFREKNETFKAGYEKYSAIVEKK</sequence>
<accession>A0A645B6U7</accession>
<evidence type="ECO:0008006" key="2">
    <source>
        <dbReference type="Google" id="ProtNLM"/>
    </source>
</evidence>
<dbReference type="InterPro" id="IPR019734">
    <property type="entry name" value="TPR_rpt"/>
</dbReference>
<organism evidence="1">
    <name type="scientific">bioreactor metagenome</name>
    <dbReference type="NCBI Taxonomy" id="1076179"/>
    <lineage>
        <taxon>unclassified sequences</taxon>
        <taxon>metagenomes</taxon>
        <taxon>ecological metagenomes</taxon>
    </lineage>
</organism>
<reference evidence="1" key="1">
    <citation type="submission" date="2019-08" db="EMBL/GenBank/DDBJ databases">
        <authorList>
            <person name="Kucharzyk K."/>
            <person name="Murdoch R.W."/>
            <person name="Higgins S."/>
            <person name="Loffler F."/>
        </authorList>
    </citation>
    <scope>NUCLEOTIDE SEQUENCE</scope>
</reference>
<dbReference type="Pfam" id="PF00515">
    <property type="entry name" value="TPR_1"/>
    <property type="match status" value="1"/>
</dbReference>
<gene>
    <name evidence="1" type="ORF">SDC9_108016</name>
</gene>
<name>A0A645B6U7_9ZZZZ</name>
<dbReference type="Gene3D" id="1.25.40.10">
    <property type="entry name" value="Tetratricopeptide repeat domain"/>
    <property type="match status" value="2"/>
</dbReference>
<dbReference type="SMART" id="SM00028">
    <property type="entry name" value="TPR"/>
    <property type="match status" value="3"/>
</dbReference>
<dbReference type="EMBL" id="VSSQ01018184">
    <property type="protein sequence ID" value="MPM61160.1"/>
    <property type="molecule type" value="Genomic_DNA"/>
</dbReference>
<dbReference type="SUPFAM" id="SSF81901">
    <property type="entry name" value="HCP-like"/>
    <property type="match status" value="1"/>
</dbReference>
<comment type="caution">
    <text evidence="1">The sequence shown here is derived from an EMBL/GenBank/DDBJ whole genome shotgun (WGS) entry which is preliminary data.</text>
</comment>
<dbReference type="InterPro" id="IPR011990">
    <property type="entry name" value="TPR-like_helical_dom_sf"/>
</dbReference>
<dbReference type="AlphaFoldDB" id="A0A645B6U7"/>